<feature type="domain" description="PH" evidence="8">
    <location>
        <begin position="939"/>
        <end position="1046"/>
    </location>
</feature>
<evidence type="ECO:0000256" key="7">
    <source>
        <dbReference type="SAM" id="MobiDB-lite"/>
    </source>
</evidence>
<dbReference type="GO" id="GO:0005547">
    <property type="term" value="F:phosphatidylinositol-3,4,5-trisphosphate binding"/>
    <property type="evidence" value="ECO:0000318"/>
    <property type="project" value="GO_Central"/>
</dbReference>
<feature type="domain" description="PH" evidence="8">
    <location>
        <begin position="526"/>
        <end position="618"/>
    </location>
</feature>
<dbReference type="Pfam" id="PF00169">
    <property type="entry name" value="PH"/>
    <property type="match status" value="3"/>
</dbReference>
<dbReference type="FunFam" id="2.30.29.30:FF:000170">
    <property type="entry name" value="Arf-GAP with Rho-GAP domain, ANK repeat and PH domain-containing protein 1"/>
    <property type="match status" value="1"/>
</dbReference>
<dbReference type="Gene3D" id="1.10.150.50">
    <property type="entry name" value="Transcription Factor, Ets-1"/>
    <property type="match status" value="1"/>
</dbReference>
<comment type="subcellular location">
    <subcellularLocation>
        <location evidence="1">Cytoplasm</location>
    </subcellularLocation>
</comment>
<evidence type="ECO:0000256" key="3">
    <source>
        <dbReference type="ARBA" id="ARBA00022490"/>
    </source>
</evidence>
<dbReference type="SUPFAM" id="SSF50729">
    <property type="entry name" value="PH domain-like"/>
    <property type="match status" value="5"/>
</dbReference>
<dbReference type="Gene3D" id="2.30.29.30">
    <property type="entry name" value="Pleckstrin-homology domain (PH domain)/Phosphotyrosine-binding domain (PTB)"/>
    <property type="match status" value="4"/>
</dbReference>
<dbReference type="RefSeq" id="XP_018105940.1">
    <property type="nucleotide sequence ID" value="XM_018250451.2"/>
</dbReference>
<dbReference type="SMART" id="SM00105">
    <property type="entry name" value="ArfGap"/>
    <property type="match status" value="1"/>
</dbReference>
<dbReference type="InterPro" id="IPR052227">
    <property type="entry name" value="Arf-Rho-GAP_ANK-PH_domain"/>
</dbReference>
<keyword evidence="4" id="KW-0597">Phosphoprotein</keyword>
<dbReference type="GO" id="GO:0008270">
    <property type="term" value="F:zinc ion binding"/>
    <property type="evidence" value="ECO:0007669"/>
    <property type="project" value="UniProtKB-KW"/>
</dbReference>
<dbReference type="GeneID" id="108710064"/>
<dbReference type="Xenbase" id="XB-GENE-22169579">
    <property type="gene designation" value="arfgap1l.S"/>
</dbReference>
<dbReference type="Proteomes" id="UP000186698">
    <property type="component" value="Chromosome 2S"/>
</dbReference>
<evidence type="ECO:0000256" key="1">
    <source>
        <dbReference type="ARBA" id="ARBA00004496"/>
    </source>
</evidence>
<feature type="region of interest" description="Disordered" evidence="7">
    <location>
        <begin position="470"/>
        <end position="518"/>
    </location>
</feature>
<keyword evidence="3" id="KW-0963">Cytoplasm</keyword>
<dbReference type="Gene3D" id="1.10.220.150">
    <property type="entry name" value="Arf GTPase activating protein"/>
    <property type="match status" value="1"/>
</dbReference>
<dbReference type="InterPro" id="IPR011993">
    <property type="entry name" value="PH-like_dom_sf"/>
</dbReference>
<dbReference type="PROSITE" id="PS50115">
    <property type="entry name" value="ARFGAP"/>
    <property type="match status" value="1"/>
</dbReference>
<proteinExistence type="predicted"/>
<dbReference type="PROSITE" id="PS50105">
    <property type="entry name" value="SAM_DOMAIN"/>
    <property type="match status" value="1"/>
</dbReference>
<keyword evidence="5" id="KW-0677">Repeat</keyword>
<feature type="domain" description="Rho-GAP" evidence="12">
    <location>
        <begin position="1151"/>
        <end position="1331"/>
    </location>
</feature>
<dbReference type="SMART" id="SM00233">
    <property type="entry name" value="PH"/>
    <property type="match status" value="5"/>
</dbReference>
<dbReference type="CDD" id="cd13256">
    <property type="entry name" value="PH3_ARAP"/>
    <property type="match status" value="1"/>
</dbReference>
<dbReference type="GO" id="GO:0005096">
    <property type="term" value="F:GTPase activator activity"/>
    <property type="evidence" value="ECO:0000318"/>
    <property type="project" value="GO_Central"/>
</dbReference>
<dbReference type="Pfam" id="PF00620">
    <property type="entry name" value="RhoGAP"/>
    <property type="match status" value="1"/>
</dbReference>
<dbReference type="Pfam" id="PF00788">
    <property type="entry name" value="RA"/>
    <property type="match status" value="1"/>
</dbReference>
<organism evidence="14">
    <name type="scientific">Xenopus laevis</name>
    <name type="common">African clawed frog</name>
    <dbReference type="NCBI Taxonomy" id="8355"/>
    <lineage>
        <taxon>Eukaryota</taxon>
        <taxon>Metazoa</taxon>
        <taxon>Chordata</taxon>
        <taxon>Craniata</taxon>
        <taxon>Vertebrata</taxon>
        <taxon>Euteleostomi</taxon>
        <taxon>Amphibia</taxon>
        <taxon>Batrachia</taxon>
        <taxon>Anura</taxon>
        <taxon>Pipoidea</taxon>
        <taxon>Pipidae</taxon>
        <taxon>Xenopodinae</taxon>
        <taxon>Xenopus</taxon>
        <taxon>Xenopus</taxon>
    </lineage>
</organism>
<protein>
    <submittedName>
        <fullName evidence="14">Arf-GAP with Rho-GAP domain, ANK repeat and PH domain-containing protein 1 isoform X1</fullName>
    </submittedName>
</protein>
<evidence type="ECO:0000313" key="16">
    <source>
        <dbReference type="Xenbase" id="XB-GENE-22169579"/>
    </source>
</evidence>
<dbReference type="KEGG" id="xla:108710064"/>
<feature type="compositionally biased region" description="Pro residues" evidence="7">
    <location>
        <begin position="271"/>
        <end position="310"/>
    </location>
</feature>
<dbReference type="PANTHER" id="PTHR45899">
    <property type="entry name" value="RHO GTPASE ACTIVATING PROTEIN AT 15B, ISOFORM C"/>
    <property type="match status" value="1"/>
</dbReference>
<feature type="domain" description="Ras-associating" evidence="11">
    <location>
        <begin position="1362"/>
        <end position="1451"/>
    </location>
</feature>
<feature type="domain" description="Arf-GAP" evidence="10">
    <location>
        <begin position="731"/>
        <end position="845"/>
    </location>
</feature>
<dbReference type="GO" id="GO:0008360">
    <property type="term" value="P:regulation of cell shape"/>
    <property type="evidence" value="ECO:0007669"/>
    <property type="project" value="TreeGrafter"/>
</dbReference>
<keyword evidence="6" id="KW-0862">Zinc</keyword>
<dbReference type="SUPFAM" id="SSF48350">
    <property type="entry name" value="GTPase activation domain, GAP"/>
    <property type="match status" value="1"/>
</dbReference>
<keyword evidence="6" id="KW-0479">Metal-binding</keyword>
<feature type="compositionally biased region" description="Acidic residues" evidence="7">
    <location>
        <begin position="470"/>
        <end position="482"/>
    </location>
</feature>
<feature type="domain" description="SAM" evidence="9">
    <location>
        <begin position="8"/>
        <end position="67"/>
    </location>
</feature>
<feature type="compositionally biased region" description="Low complexity" evidence="7">
    <location>
        <begin position="492"/>
        <end position="515"/>
    </location>
</feature>
<evidence type="ECO:0000259" key="8">
    <source>
        <dbReference type="PROSITE" id="PS50003"/>
    </source>
</evidence>
<dbReference type="RefSeq" id="XP_041440593.1">
    <property type="nucleotide sequence ID" value="XM_041584659.1"/>
</dbReference>
<dbReference type="SUPFAM" id="SSF47769">
    <property type="entry name" value="SAM/Pointed domain"/>
    <property type="match status" value="1"/>
</dbReference>
<evidence type="ECO:0000256" key="5">
    <source>
        <dbReference type="ARBA" id="ARBA00022737"/>
    </source>
</evidence>
<feature type="domain" description="PH" evidence="8">
    <location>
        <begin position="636"/>
        <end position="725"/>
    </location>
</feature>
<reference evidence="14" key="1">
    <citation type="submission" date="2022-04" db="UniProtKB">
        <authorList>
            <consortium name="RefSeq"/>
        </authorList>
    </citation>
    <scope>IDENTIFICATION</scope>
    <source>
        <strain evidence="13 14">J_2021</strain>
        <tissue evidence="14 15">Erythrocytes</tissue>
    </source>
</reference>
<dbReference type="OrthoDB" id="29546at2759"/>
<dbReference type="PROSITE" id="PS50200">
    <property type="entry name" value="RA"/>
    <property type="match status" value="1"/>
</dbReference>
<dbReference type="Pfam" id="PF00536">
    <property type="entry name" value="SAM_1"/>
    <property type="match status" value="1"/>
</dbReference>
<dbReference type="InterPro" id="IPR001849">
    <property type="entry name" value="PH_domain"/>
</dbReference>
<dbReference type="InterPro" id="IPR013761">
    <property type="entry name" value="SAM/pointed_sf"/>
</dbReference>
<dbReference type="InterPro" id="IPR037858">
    <property type="entry name" value="RhoGAP_ARAP"/>
</dbReference>
<dbReference type="GO" id="GO:0032956">
    <property type="term" value="P:regulation of actin cytoskeleton organization"/>
    <property type="evidence" value="ECO:0000318"/>
    <property type="project" value="GO_Central"/>
</dbReference>
<evidence type="ECO:0000259" key="11">
    <source>
        <dbReference type="PROSITE" id="PS50200"/>
    </source>
</evidence>
<dbReference type="AGR" id="Xenbase:XB-GENE-22169579"/>
<feature type="domain" description="PH" evidence="8">
    <location>
        <begin position="1057"/>
        <end position="1147"/>
    </location>
</feature>
<feature type="compositionally biased region" description="Polar residues" evidence="7">
    <location>
        <begin position="89"/>
        <end position="106"/>
    </location>
</feature>
<keyword evidence="2" id="KW-0343">GTPase activation</keyword>
<evidence type="ECO:0000259" key="10">
    <source>
        <dbReference type="PROSITE" id="PS50115"/>
    </source>
</evidence>
<dbReference type="GO" id="GO:0005737">
    <property type="term" value="C:cytoplasm"/>
    <property type="evidence" value="ECO:0000318"/>
    <property type="project" value="GO_Central"/>
</dbReference>
<evidence type="ECO:0000259" key="12">
    <source>
        <dbReference type="PROSITE" id="PS50238"/>
    </source>
</evidence>
<feature type="region of interest" description="Disordered" evidence="7">
    <location>
        <begin position="250"/>
        <end position="317"/>
    </location>
</feature>
<dbReference type="PRINTS" id="PR00405">
    <property type="entry name" value="REVINTRACTNG"/>
</dbReference>
<evidence type="ECO:0000259" key="9">
    <source>
        <dbReference type="PROSITE" id="PS50105"/>
    </source>
</evidence>
<dbReference type="PROSITE" id="PS50003">
    <property type="entry name" value="PH_DOMAIN"/>
    <property type="match status" value="5"/>
</dbReference>
<evidence type="ECO:0000256" key="4">
    <source>
        <dbReference type="ARBA" id="ARBA00022553"/>
    </source>
</evidence>
<dbReference type="SMART" id="SM00324">
    <property type="entry name" value="RhoGAP"/>
    <property type="match status" value="1"/>
</dbReference>
<feature type="compositionally biased region" description="Low complexity" evidence="7">
    <location>
        <begin position="131"/>
        <end position="154"/>
    </location>
</feature>
<dbReference type="GO" id="GO:0031344">
    <property type="term" value="P:regulation of cell projection organization"/>
    <property type="evidence" value="ECO:0000318"/>
    <property type="project" value="GO_Central"/>
</dbReference>
<feature type="compositionally biased region" description="Basic and acidic residues" evidence="7">
    <location>
        <begin position="170"/>
        <end position="179"/>
    </location>
</feature>
<dbReference type="InterPro" id="IPR001164">
    <property type="entry name" value="ArfGAP_dom"/>
</dbReference>
<dbReference type="GO" id="GO:0007165">
    <property type="term" value="P:signal transduction"/>
    <property type="evidence" value="ECO:0007669"/>
    <property type="project" value="InterPro"/>
</dbReference>
<dbReference type="Pfam" id="PF01412">
    <property type="entry name" value="ArfGap"/>
    <property type="match status" value="1"/>
</dbReference>
<sequence length="1656" mass="187063">MSEGPCFISEWLHTLKLEQYLELFEEHGLYTVADLRALSDEELTKIGVMLPGHRKRILGFLQKSMSLEYPTEEVACRPVPMKRNVFKGGTTSSNQAVPPSVPNNWASLEDSEQRGQIRVPPPIPPRKGCAPPFKFSITPPSSTSPLLLQDSPPLEKAVCPPAVNLQSTESKSHPEEKQVEGSVQLVAPPLPAKRHKVENKSPSKSPPSLPVCPPVVPPRTHVTLLSSSPPSEAKGKAIEEIPDVFPIIAPKPFPKVPPRDLPPKQVAPREVPQPPREVPQPPTEVPQPPTEVPQPPTEVPQPPTEVPQPPTEVIIPPREVIIPPREVIIPPREVIPPVKEVLPKDNPSAPREVILPPREVVLPTRDVELSCRDVIPPTREVIPISREVVPQPTEITPAPREIVPPPRDFVLPHREVTQVLRPPPREVIPTHLKPEPAERDLGTLYEMTGEIDGVILTGFYSLKSSNLVSDDEQIDDASDYEDTPSIIRSDSDISACQSSSSLSSGVSSTHSYSGSMDDTNSTQHSVIIKTGWLDKNPPQGSYIFQKRWVKLDLDYLRYYESEKDMYSNGFIKTNFISEVTPCGDQKFEVRTSNRDFVFRAESDADRNDWVKAFKQVVQEKRNRLSTYQPVAASSVGADKSGLLELRGFRNKVYVEVVMDKVFLYKSAEDRASGVGLKFIDMNLGSVKDCDRRSFDLTTPYKTFSFSSDSESEKADWVEAMLQSIGEALSNLEVAQKIWSVEGNRRCSDCNGSNPDWASINLCVVMCKRCAGEHRSLGPNISKVRSLKMDHKVWTPELIELFQKVGNAISNRFWAANVPPSEAIDVTSSTQERKKFILAKYREGKYRQYHQLFGNQAELDKALCAAVTTSDLAETQALLFCGADVNCSTCDPAYPTPIKLAEQAGQRLQTEFLMQNRMSEIPRLELGTNIEKEYYVVRPNITHNGFLHKTSSMNRLVTERKSKEEFSRRWCVLSDGVFSYYENNLSSTPNGEIKMGEIVCVAVNPTDTHGFESTFEIYTQSERLYLFAAETPEEAREWVKSITKCFLPLRAEELLSYDFDRIGRLQYKGGLSLERTTIGWFSLYKTKLYMYLEDGDTVDVIHLKKLSELSIKDKDILVLVAKGRITYILAARKLDFSGWVNAIQKASSSTGDTLSEQQLTGSDVPVLVHKCIDHISQFGMASEGIYRKSGQTSKTTSLLEALKKDARTVVLKEDEHHVDNVSDTLKRFFRGLEEGIFGEHCQDWLNVPGIDDECMRFGRYQELLQNLPQVNRATLKALITHLYCIKHFSDENQMNVHNLAIVFGPTLFQTDGQNYKPGRVVEDLITYFRPIFGVSEQELQKQLNVIKAIIKLRDTGKPKHQSPAFICTVYLEEKGKKSEHSVQIPANMSAEELTKTVLGMRGIHSEATDYWGCSEVDEIEETERPLHFSEKVLHIFHSDRANCNLVVKKHEHMDAMLTYINSRVGDSKNGPIKFREEKSLLGFGVAFHERYFMLNSTMLRMYREIRSGRRASLSAESESHRAEKEWPMKNLTIYLGIKKKMRPPSRNEKCKSDKNDKQEKTQCLGFTVVYKNDKQEKTQWYLAFDTEKDMREWFAALTFVQHGSLWPEEGAILRPLRTNLETRLGNMSLIPIRGNENDIRRSLSQLTIDPVSLLGNV</sequence>
<name>A0A8J0UQJ3_XENLA</name>
<keyword evidence="6" id="KW-0863">Zinc-finger</keyword>
<dbReference type="CTD" id="108710064"/>
<dbReference type="SMART" id="SM00454">
    <property type="entry name" value="SAM"/>
    <property type="match status" value="1"/>
</dbReference>
<dbReference type="InterPro" id="IPR037278">
    <property type="entry name" value="ARFGAP/RecO"/>
</dbReference>
<dbReference type="CDD" id="cd04385">
    <property type="entry name" value="RhoGAP_ARAP"/>
    <property type="match status" value="1"/>
</dbReference>
<dbReference type="InterPro" id="IPR000198">
    <property type="entry name" value="RhoGAP_dom"/>
</dbReference>
<evidence type="ECO:0000313" key="13">
    <source>
        <dbReference type="Proteomes" id="UP000186698"/>
    </source>
</evidence>
<gene>
    <name evidence="14 15 16" type="primary">arfgap1l.S</name>
</gene>
<evidence type="ECO:0000256" key="6">
    <source>
        <dbReference type="PROSITE-ProRule" id="PRU00288"/>
    </source>
</evidence>
<keyword evidence="13" id="KW-1185">Reference proteome</keyword>
<dbReference type="InterPro" id="IPR001660">
    <property type="entry name" value="SAM"/>
</dbReference>
<dbReference type="InterPro" id="IPR008936">
    <property type="entry name" value="Rho_GTPase_activation_prot"/>
</dbReference>
<dbReference type="PANTHER" id="PTHR45899:SF3">
    <property type="entry name" value="ARF-GAP WITH RHO-GAP DOMAIN, ANK REPEAT AND PH DOMAIN-CONTAINING PROTEIN 1"/>
    <property type="match status" value="1"/>
</dbReference>
<dbReference type="CDD" id="cd08837">
    <property type="entry name" value="ArfGap_ARAP"/>
    <property type="match status" value="1"/>
</dbReference>
<feature type="region of interest" description="Disordered" evidence="7">
    <location>
        <begin position="85"/>
        <end position="214"/>
    </location>
</feature>
<evidence type="ECO:0000313" key="14">
    <source>
        <dbReference type="RefSeq" id="XP_018105940.1"/>
    </source>
</evidence>
<feature type="domain" description="PH" evidence="8">
    <location>
        <begin position="1464"/>
        <end position="1601"/>
    </location>
</feature>
<evidence type="ECO:0000256" key="2">
    <source>
        <dbReference type="ARBA" id="ARBA00022468"/>
    </source>
</evidence>
<dbReference type="PROSITE" id="PS50238">
    <property type="entry name" value="RHOGAP"/>
    <property type="match status" value="1"/>
</dbReference>
<feature type="compositionally biased region" description="Pro residues" evidence="7">
    <location>
        <begin position="204"/>
        <end position="214"/>
    </location>
</feature>
<dbReference type="Gene3D" id="1.10.555.10">
    <property type="entry name" value="Rho GTPase activation protein"/>
    <property type="match status" value="1"/>
</dbReference>
<accession>A0A8J0UQJ3</accession>
<evidence type="ECO:0000313" key="15">
    <source>
        <dbReference type="RefSeq" id="XP_041440593.1"/>
    </source>
</evidence>
<dbReference type="InterPro" id="IPR000159">
    <property type="entry name" value="RA_dom"/>
</dbReference>
<dbReference type="InterPro" id="IPR038508">
    <property type="entry name" value="ArfGAP_dom_sf"/>
</dbReference>
<dbReference type="SUPFAM" id="SSF57863">
    <property type="entry name" value="ArfGap/RecO-like zinc finger"/>
    <property type="match status" value="1"/>
</dbReference>